<keyword evidence="1" id="KW-0812">Transmembrane</keyword>
<evidence type="ECO:0000256" key="1">
    <source>
        <dbReference type="SAM" id="Phobius"/>
    </source>
</evidence>
<accession>A0A552WK22</accession>
<keyword evidence="3" id="KW-1185">Reference proteome</keyword>
<evidence type="ECO:0000313" key="2">
    <source>
        <dbReference type="EMBL" id="TRW43108.1"/>
    </source>
</evidence>
<feature type="non-terminal residue" evidence="2">
    <location>
        <position position="78"/>
    </location>
</feature>
<evidence type="ECO:0000313" key="3">
    <source>
        <dbReference type="Proteomes" id="UP000318693"/>
    </source>
</evidence>
<protein>
    <submittedName>
        <fullName evidence="2">Uncharacterized protein</fullName>
    </submittedName>
</protein>
<comment type="caution">
    <text evidence="2">The sequence shown here is derived from an EMBL/GenBank/DDBJ whole genome shotgun (WGS) entry which is preliminary data.</text>
</comment>
<dbReference type="EMBL" id="VJXR01000104">
    <property type="protein sequence ID" value="TRW43108.1"/>
    <property type="molecule type" value="Genomic_DNA"/>
</dbReference>
<organism evidence="2 3">
    <name type="scientific">Georgenia yuyongxinii</name>
    <dbReference type="NCBI Taxonomy" id="2589797"/>
    <lineage>
        <taxon>Bacteria</taxon>
        <taxon>Bacillati</taxon>
        <taxon>Actinomycetota</taxon>
        <taxon>Actinomycetes</taxon>
        <taxon>Micrococcales</taxon>
        <taxon>Bogoriellaceae</taxon>
        <taxon>Georgenia</taxon>
    </lineage>
</organism>
<name>A0A552WK22_9MICO</name>
<dbReference type="Proteomes" id="UP000318693">
    <property type="component" value="Unassembled WGS sequence"/>
</dbReference>
<keyword evidence="1" id="KW-1133">Transmembrane helix</keyword>
<keyword evidence="1" id="KW-0472">Membrane</keyword>
<dbReference type="AlphaFoldDB" id="A0A552WK22"/>
<proteinExistence type="predicted"/>
<sequence length="78" mass="7679">MSRLVDVALPTVLAATATTVAAAVLEHRPPGGRRRWERTNFAGRTVSLLGGAAAGVGAVAGPVLAAATAPPGATRAAH</sequence>
<gene>
    <name evidence="2" type="ORF">FJ693_19010</name>
</gene>
<feature type="transmembrane region" description="Helical" evidence="1">
    <location>
        <begin position="46"/>
        <end position="69"/>
    </location>
</feature>
<reference evidence="2 3" key="1">
    <citation type="submission" date="2019-07" db="EMBL/GenBank/DDBJ databases">
        <title>Georgenia wutianyii sp. nov. and Georgenia *** sp. nov. isolated from plateau pika (Ochotona curzoniae) in the Qinghai-Tibet plateau of China.</title>
        <authorList>
            <person name="Tian Z."/>
        </authorList>
    </citation>
    <scope>NUCLEOTIDE SEQUENCE [LARGE SCALE GENOMIC DNA]</scope>
    <source>
        <strain evidence="2 3">Z446</strain>
    </source>
</reference>